<dbReference type="SUPFAM" id="SSF53448">
    <property type="entry name" value="Nucleotide-diphospho-sugar transferases"/>
    <property type="match status" value="1"/>
</dbReference>
<protein>
    <submittedName>
        <fullName evidence="8">Bifunctional glycosyltransferase family 2 protein/CDP-glycerol:glycerophosphate glycerophosphotransferase</fullName>
    </submittedName>
</protein>
<dbReference type="RefSeq" id="WP_290398113.1">
    <property type="nucleotide sequence ID" value="NZ_JAUHLN010000001.1"/>
</dbReference>
<dbReference type="CDD" id="cd00761">
    <property type="entry name" value="Glyco_tranf_GTA_type"/>
    <property type="match status" value="1"/>
</dbReference>
<keyword evidence="6" id="KW-0472">Membrane</keyword>
<dbReference type="Gene3D" id="3.90.550.10">
    <property type="entry name" value="Spore Coat Polysaccharide Biosynthesis Protein SpsA, Chain A"/>
    <property type="match status" value="1"/>
</dbReference>
<dbReference type="EMBL" id="JAUHLN010000001">
    <property type="protein sequence ID" value="MDN4071965.1"/>
    <property type="molecule type" value="Genomic_DNA"/>
</dbReference>
<evidence type="ECO:0000256" key="2">
    <source>
        <dbReference type="ARBA" id="ARBA00010488"/>
    </source>
</evidence>
<evidence type="ECO:0000256" key="6">
    <source>
        <dbReference type="ARBA" id="ARBA00023136"/>
    </source>
</evidence>
<comment type="caution">
    <text evidence="8">The sequence shown here is derived from an EMBL/GenBank/DDBJ whole genome shotgun (WGS) entry which is preliminary data.</text>
</comment>
<evidence type="ECO:0000313" key="8">
    <source>
        <dbReference type="EMBL" id="MDN4071965.1"/>
    </source>
</evidence>
<evidence type="ECO:0000313" key="9">
    <source>
        <dbReference type="Proteomes" id="UP001168694"/>
    </source>
</evidence>
<dbReference type="InterPro" id="IPR043148">
    <property type="entry name" value="TagF_C"/>
</dbReference>
<dbReference type="InterPro" id="IPR029044">
    <property type="entry name" value="Nucleotide-diphossugar_trans"/>
</dbReference>
<proteinExistence type="inferred from homology"/>
<dbReference type="PANTHER" id="PTHR37316:SF3">
    <property type="entry name" value="TEICHOIC ACID GLYCEROL-PHOSPHATE TRANSFERASE"/>
    <property type="match status" value="1"/>
</dbReference>
<dbReference type="Gene3D" id="3.40.50.11820">
    <property type="match status" value="1"/>
</dbReference>
<keyword evidence="5" id="KW-0777">Teichoic acid biosynthesis</keyword>
<gene>
    <name evidence="8" type="ORF">QYF49_02830</name>
</gene>
<dbReference type="PANTHER" id="PTHR37316">
    <property type="entry name" value="TEICHOIC ACID GLYCEROL-PHOSPHATE PRIMASE"/>
    <property type="match status" value="1"/>
</dbReference>
<dbReference type="InterPro" id="IPR043149">
    <property type="entry name" value="TagF_N"/>
</dbReference>
<evidence type="ECO:0000256" key="1">
    <source>
        <dbReference type="ARBA" id="ARBA00004202"/>
    </source>
</evidence>
<dbReference type="Gene3D" id="3.40.50.12580">
    <property type="match status" value="1"/>
</dbReference>
<dbReference type="Pfam" id="PF00535">
    <property type="entry name" value="Glycos_transf_2"/>
    <property type="match status" value="1"/>
</dbReference>
<evidence type="ECO:0000259" key="7">
    <source>
        <dbReference type="Pfam" id="PF00535"/>
    </source>
</evidence>
<reference evidence="8" key="1">
    <citation type="submission" date="2023-06" db="EMBL/GenBank/DDBJ databases">
        <title>Draft Genome Sequences of Representative Paenibacillus Polymyxa, Bacillus cereus, Fictibacillus sp., and Brevibacillus agri Strains Isolated from Amazonian Dark Earth.</title>
        <authorList>
            <person name="Pellegrinetti T.A."/>
            <person name="Cunha I.C.M."/>
            <person name="Chaves M.G."/>
            <person name="Freitas A.S."/>
            <person name="Silva A.V.R."/>
            <person name="Tsai S.M."/>
            <person name="Mendes L.W."/>
        </authorList>
    </citation>
    <scope>NUCLEOTIDE SEQUENCE</scope>
    <source>
        <strain evidence="8">CENA-BCM004</strain>
    </source>
</reference>
<dbReference type="InterPro" id="IPR001173">
    <property type="entry name" value="Glyco_trans_2-like"/>
</dbReference>
<accession>A0ABT8E246</accession>
<dbReference type="Proteomes" id="UP001168694">
    <property type="component" value="Unassembled WGS sequence"/>
</dbReference>
<keyword evidence="9" id="KW-1185">Reference proteome</keyword>
<evidence type="ECO:0000256" key="4">
    <source>
        <dbReference type="ARBA" id="ARBA00022679"/>
    </source>
</evidence>
<name>A0ABT8E246_9BACL</name>
<keyword evidence="3" id="KW-1003">Cell membrane</keyword>
<comment type="similarity">
    <text evidence="2">Belongs to the CDP-glycerol glycerophosphotransferase family.</text>
</comment>
<evidence type="ECO:0000256" key="3">
    <source>
        <dbReference type="ARBA" id="ARBA00022475"/>
    </source>
</evidence>
<comment type="subcellular location">
    <subcellularLocation>
        <location evidence="1">Cell membrane</location>
        <topology evidence="1">Peripheral membrane protein</topology>
    </subcellularLocation>
</comment>
<sequence length="713" mass="84010">MAVEGGGIIIKKVSVIIPIYNTKEFLPECLNSVINQTYPNLEILLINDGSDKPCRKVIMEYAKKDDRISVIHSTERKGVGAARNAGMDTATGDYVYFLDSDDYLPLTTIQLLTESIGQYSMLSGSVKKITFKVEADLPERTHKVLENRNKDRLFRNNSVLNRLISLHFIHSHNLRFNEEVECYSDISFLIPAMIYLDRCPYLTDCLYYKRVRNDPITNPALSQLERDKKVGDFLRIYNDMKDCYGNHAAASNFLDQQFLNYYRRSIIMLLADRKQVEQTFNKASISAKKVNPRSMKKLNILVKAEVDQLKKERKAIFSGLIKLHHFLYNAAGAIRSKRKIFLILYRSLFIRLPLKEKTVVFESFLGKNYSDSPKYIYEEMLKSKKGYKFVWIFNEKRKIPGNARQVKRFSLAYYYYLATSKYWVSNSRLPMHLDKRPGNIYLQTWHGTPLKRLVFDMNDVYSANPDYKKHFYKQSRRWDYLIAANQYSSEIFRSAFKYEKEMLEFGYPRNDILHDADREEKAQQVKLQLGLPLDKKVILYAPTWRDDDYYQSGKYKFQLRLDLEEMKQRLGDEYVILLRMHYFIADNIDTAGAEGFAYNFSKHNDIAELYLISDLLITDYSSVFFDYANLQRPILFYTYDLEKYRDTLRGFYIDMEKEVPGPLLRDSSEVISSIENIDIVKKQYKENYGRFYDKYCSWENGNATQRVIERVFK</sequence>
<evidence type="ECO:0000256" key="5">
    <source>
        <dbReference type="ARBA" id="ARBA00022944"/>
    </source>
</evidence>
<feature type="domain" description="Glycosyltransferase 2-like" evidence="7">
    <location>
        <begin position="14"/>
        <end position="141"/>
    </location>
</feature>
<organism evidence="8 9">
    <name type="scientific">Fictibacillus terranigra</name>
    <dbReference type="NCBI Taxonomy" id="3058424"/>
    <lineage>
        <taxon>Bacteria</taxon>
        <taxon>Bacillati</taxon>
        <taxon>Bacillota</taxon>
        <taxon>Bacilli</taxon>
        <taxon>Bacillales</taxon>
        <taxon>Fictibacillaceae</taxon>
        <taxon>Fictibacillus</taxon>
    </lineage>
</organism>
<dbReference type="SUPFAM" id="SSF53756">
    <property type="entry name" value="UDP-Glycosyltransferase/glycogen phosphorylase"/>
    <property type="match status" value="1"/>
</dbReference>
<dbReference type="InterPro" id="IPR051612">
    <property type="entry name" value="Teichoic_Acid_Biosynth"/>
</dbReference>
<dbReference type="Pfam" id="PF04464">
    <property type="entry name" value="Glyphos_transf"/>
    <property type="match status" value="1"/>
</dbReference>
<dbReference type="InterPro" id="IPR007554">
    <property type="entry name" value="Glycerophosphate_synth"/>
</dbReference>
<keyword evidence="4" id="KW-0808">Transferase</keyword>